<protein>
    <submittedName>
        <fullName evidence="4">Sortase family protein</fullName>
    </submittedName>
</protein>
<dbReference type="InterPro" id="IPR005754">
    <property type="entry name" value="Sortase"/>
</dbReference>
<dbReference type="CDD" id="cd05829">
    <property type="entry name" value="Sortase_F"/>
    <property type="match status" value="1"/>
</dbReference>
<dbReference type="InterPro" id="IPR042001">
    <property type="entry name" value="Sortase_F"/>
</dbReference>
<comment type="caution">
    <text evidence="4">The sequence shown here is derived from an EMBL/GenBank/DDBJ whole genome shotgun (WGS) entry which is preliminary data.</text>
</comment>
<feature type="compositionally biased region" description="Basic and acidic residues" evidence="2">
    <location>
        <begin position="91"/>
        <end position="106"/>
    </location>
</feature>
<dbReference type="InterPro" id="IPR023365">
    <property type="entry name" value="Sortase_dom-sf"/>
</dbReference>
<gene>
    <name evidence="4" type="ORF">B0I33_10230</name>
</gene>
<dbReference type="SUPFAM" id="SSF63817">
    <property type="entry name" value="Sortase"/>
    <property type="match status" value="1"/>
</dbReference>
<organism evidence="4 5">
    <name type="scientific">Prauserella shujinwangii</name>
    <dbReference type="NCBI Taxonomy" id="1453103"/>
    <lineage>
        <taxon>Bacteria</taxon>
        <taxon>Bacillati</taxon>
        <taxon>Actinomycetota</taxon>
        <taxon>Actinomycetes</taxon>
        <taxon>Pseudonocardiales</taxon>
        <taxon>Pseudonocardiaceae</taxon>
        <taxon>Prauserella</taxon>
    </lineage>
</organism>
<dbReference type="AlphaFoldDB" id="A0A2T0M017"/>
<evidence type="ECO:0000256" key="3">
    <source>
        <dbReference type="SAM" id="Phobius"/>
    </source>
</evidence>
<keyword evidence="3" id="KW-1133">Transmembrane helix</keyword>
<feature type="region of interest" description="Disordered" evidence="2">
    <location>
        <begin position="47"/>
        <end position="129"/>
    </location>
</feature>
<dbReference type="Gene3D" id="2.40.260.10">
    <property type="entry name" value="Sortase"/>
    <property type="match status" value="1"/>
</dbReference>
<dbReference type="Pfam" id="PF04203">
    <property type="entry name" value="Sortase"/>
    <property type="match status" value="1"/>
</dbReference>
<feature type="transmembrane region" description="Helical" evidence="3">
    <location>
        <begin position="12"/>
        <end position="35"/>
    </location>
</feature>
<sequence>MTKTGRGPRGDVRAYLLGAGGLLAVEAVVAGILLLPPTVAVAGSAAPAPAAADSGPAPAAPSASPTATRPPADRPADAPGKAAPEPSRAPDPTRDTGDTGNDRDTGDTGDTAPAGQRPGTIRLPGGGTAGLVREEVGADAVLPVPENLGEATWWGAGLGAPSGASVFAGHVDWNGRTGPFAELWRIEIGERVTVRDDAGRAWHYAVSRIVTLGKNELPARADELFGQAGPHRIVLVTCGGRWLGGTTGYAENRVVIAEPM</sequence>
<dbReference type="GO" id="GO:0016787">
    <property type="term" value="F:hydrolase activity"/>
    <property type="evidence" value="ECO:0007669"/>
    <property type="project" value="UniProtKB-KW"/>
</dbReference>
<dbReference type="EMBL" id="PVNH01000002">
    <property type="protein sequence ID" value="PRX49917.1"/>
    <property type="molecule type" value="Genomic_DNA"/>
</dbReference>
<name>A0A2T0M017_9PSEU</name>
<accession>A0A2T0M017</accession>
<evidence type="ECO:0000313" key="4">
    <source>
        <dbReference type="EMBL" id="PRX49917.1"/>
    </source>
</evidence>
<evidence type="ECO:0000313" key="5">
    <source>
        <dbReference type="Proteomes" id="UP000238362"/>
    </source>
</evidence>
<evidence type="ECO:0000256" key="2">
    <source>
        <dbReference type="SAM" id="MobiDB-lite"/>
    </source>
</evidence>
<keyword evidence="1" id="KW-0378">Hydrolase</keyword>
<keyword evidence="5" id="KW-1185">Reference proteome</keyword>
<dbReference type="Proteomes" id="UP000238362">
    <property type="component" value="Unassembled WGS sequence"/>
</dbReference>
<proteinExistence type="predicted"/>
<keyword evidence="3" id="KW-0472">Membrane</keyword>
<dbReference type="OrthoDB" id="525039at2"/>
<reference evidence="4 5" key="1">
    <citation type="submission" date="2018-03" db="EMBL/GenBank/DDBJ databases">
        <title>Genomic Encyclopedia of Type Strains, Phase III (KMG-III): the genomes of soil and plant-associated and newly described type strains.</title>
        <authorList>
            <person name="Whitman W."/>
        </authorList>
    </citation>
    <scope>NUCLEOTIDE SEQUENCE [LARGE SCALE GENOMIC DNA]</scope>
    <source>
        <strain evidence="4 5">CGMCC 4.7125</strain>
    </source>
</reference>
<evidence type="ECO:0000256" key="1">
    <source>
        <dbReference type="ARBA" id="ARBA00022801"/>
    </source>
</evidence>
<keyword evidence="3" id="KW-0812">Transmembrane</keyword>
<feature type="compositionally biased region" description="Low complexity" evidence="2">
    <location>
        <begin position="47"/>
        <end position="70"/>
    </location>
</feature>
<dbReference type="RefSeq" id="WP_106177063.1">
    <property type="nucleotide sequence ID" value="NZ_PVNH01000002.1"/>
</dbReference>